<proteinExistence type="predicted"/>
<dbReference type="EMBL" id="CP126116">
    <property type="protein sequence ID" value="WHZ58869.1"/>
    <property type="molecule type" value="Genomic_DNA"/>
</dbReference>
<dbReference type="Proteomes" id="UP001226091">
    <property type="component" value="Chromosome"/>
</dbReference>
<accession>A0ACD4REX9</accession>
<sequence length="335" mass="37727">MNLFNGKQHLGWNDYFEEISVSYQPLIFGRISLEHKHLYRVMTAHGEVLASLSGKFRFEVYSEEDYPAVGDWVALSMREEMKATIHHVLPRFSKLSRKAAGTSGREQLIASNINNLFIVMALNHDFNLRRLERYLVMAWESGANPVILLTKSDLCSKLNELVSSAESIAFGVPVHPVSALERSGIEQLSTYLKEGSTSAFVGSSGAGKSTLINALIGTERQQTGEVRADDSRGRHTTTYRELIAVPKKGLLIDTPGMRELQLWDSESLQHSFEDIESLASACYFRDCGHQNEPKCAINQAIEEGNLTASRLQSYRKLQRELAYIEKKERKKANKK</sequence>
<gene>
    <name evidence="1" type="primary">rsgA</name>
    <name evidence="1" type="ORF">QLQ22_05900</name>
</gene>
<keyword evidence="2" id="KW-1185">Reference proteome</keyword>
<name>A0ACD4REX9_9BACI</name>
<evidence type="ECO:0000313" key="1">
    <source>
        <dbReference type="EMBL" id="WHZ58869.1"/>
    </source>
</evidence>
<protein>
    <submittedName>
        <fullName evidence="1">Ribosome small subunit-dependent GTPase A</fullName>
    </submittedName>
</protein>
<evidence type="ECO:0000313" key="2">
    <source>
        <dbReference type="Proteomes" id="UP001226091"/>
    </source>
</evidence>
<reference evidence="2" key="1">
    <citation type="journal article" date="2025" name="Aquaculture">
        <title>Assessment of the bioflocculant production and safety properties of Metabacillus hrfriensis sp. nov. based on phenotypic and whole-genome sequencing analysis.</title>
        <authorList>
            <person name="Zhang R."/>
            <person name="Zhao Z."/>
            <person name="Luo L."/>
            <person name="Wang S."/>
            <person name="Guo K."/>
            <person name="Xu W."/>
        </authorList>
    </citation>
    <scope>NUCLEOTIDE SEQUENCE [LARGE SCALE GENOMIC DNA]</scope>
    <source>
        <strain evidence="2">CT-WN-B3</strain>
    </source>
</reference>
<organism evidence="1 2">
    <name type="scientific">Metabacillus hrfriensis</name>
    <dbReference type="NCBI Taxonomy" id="3048891"/>
    <lineage>
        <taxon>Bacteria</taxon>
        <taxon>Bacillati</taxon>
        <taxon>Bacillota</taxon>
        <taxon>Bacilli</taxon>
        <taxon>Bacillales</taxon>
        <taxon>Bacillaceae</taxon>
        <taxon>Metabacillus</taxon>
    </lineage>
</organism>